<accession>A0AAV7LYS4</accession>
<dbReference type="Proteomes" id="UP001066276">
    <property type="component" value="Chromosome 10"/>
</dbReference>
<feature type="compositionally biased region" description="Polar residues" evidence="4">
    <location>
        <begin position="324"/>
        <end position="337"/>
    </location>
</feature>
<feature type="compositionally biased region" description="Basic and acidic residues" evidence="4">
    <location>
        <begin position="397"/>
        <end position="407"/>
    </location>
</feature>
<dbReference type="GO" id="GO:0016324">
    <property type="term" value="C:apical plasma membrane"/>
    <property type="evidence" value="ECO:0007669"/>
    <property type="project" value="TreeGrafter"/>
</dbReference>
<keyword evidence="3" id="KW-0472">Membrane</keyword>
<dbReference type="GO" id="GO:0072659">
    <property type="term" value="P:protein localization to plasma membrane"/>
    <property type="evidence" value="ECO:0007669"/>
    <property type="project" value="TreeGrafter"/>
</dbReference>
<keyword evidence="7" id="KW-1185">Reference proteome</keyword>
<evidence type="ECO:0000256" key="2">
    <source>
        <dbReference type="ARBA" id="ARBA00022737"/>
    </source>
</evidence>
<dbReference type="PANTHER" id="PTHR14191:SF4">
    <property type="entry name" value="NA(+)_H(+) EXCHANGE REGULATORY COFACTOR NHE-RF2"/>
    <property type="match status" value="1"/>
</dbReference>
<dbReference type="PROSITE" id="PS50106">
    <property type="entry name" value="PDZ"/>
    <property type="match status" value="2"/>
</dbReference>
<evidence type="ECO:0000256" key="4">
    <source>
        <dbReference type="SAM" id="MobiDB-lite"/>
    </source>
</evidence>
<evidence type="ECO:0000313" key="7">
    <source>
        <dbReference type="Proteomes" id="UP001066276"/>
    </source>
</evidence>
<dbReference type="AlphaFoldDB" id="A0AAV7LYS4"/>
<feature type="domain" description="PDZ" evidence="5">
    <location>
        <begin position="220"/>
        <end position="300"/>
    </location>
</feature>
<feature type="compositionally biased region" description="Polar residues" evidence="4">
    <location>
        <begin position="199"/>
        <end position="210"/>
    </location>
</feature>
<gene>
    <name evidence="6" type="ORF">NDU88_001173</name>
</gene>
<dbReference type="FunFam" id="2.30.42.10:FF:000068">
    <property type="entry name" value="Na(+)/H(+) exchange regulatory cofactor NHE-RF"/>
    <property type="match status" value="2"/>
</dbReference>
<organism evidence="6 7">
    <name type="scientific">Pleurodeles waltl</name>
    <name type="common">Iberian ribbed newt</name>
    <dbReference type="NCBI Taxonomy" id="8319"/>
    <lineage>
        <taxon>Eukaryota</taxon>
        <taxon>Metazoa</taxon>
        <taxon>Chordata</taxon>
        <taxon>Craniata</taxon>
        <taxon>Vertebrata</taxon>
        <taxon>Euteleostomi</taxon>
        <taxon>Amphibia</taxon>
        <taxon>Batrachia</taxon>
        <taxon>Caudata</taxon>
        <taxon>Salamandroidea</taxon>
        <taxon>Salamandridae</taxon>
        <taxon>Pleurodelinae</taxon>
        <taxon>Pleurodeles</taxon>
    </lineage>
</organism>
<comment type="subcellular location">
    <subcellularLocation>
        <location evidence="1">Endomembrane system</location>
        <topology evidence="1">Peripheral membrane protein</topology>
    </subcellularLocation>
</comment>
<feature type="compositionally biased region" description="Low complexity" evidence="4">
    <location>
        <begin position="118"/>
        <end position="176"/>
    </location>
</feature>
<reference evidence="6" key="1">
    <citation type="journal article" date="2022" name="bioRxiv">
        <title>Sequencing and chromosome-scale assembly of the giantPleurodeles waltlgenome.</title>
        <authorList>
            <person name="Brown T."/>
            <person name="Elewa A."/>
            <person name="Iarovenko S."/>
            <person name="Subramanian E."/>
            <person name="Araus A.J."/>
            <person name="Petzold A."/>
            <person name="Susuki M."/>
            <person name="Suzuki K.-i.T."/>
            <person name="Hayashi T."/>
            <person name="Toyoda A."/>
            <person name="Oliveira C."/>
            <person name="Osipova E."/>
            <person name="Leigh N.D."/>
            <person name="Simon A."/>
            <person name="Yun M.H."/>
        </authorList>
    </citation>
    <scope>NUCLEOTIDE SEQUENCE</scope>
    <source>
        <strain evidence="6">20211129_DDA</strain>
        <tissue evidence="6">Liver</tissue>
    </source>
</reference>
<dbReference type="CDD" id="cd06768">
    <property type="entry name" value="PDZ_NHERF-like"/>
    <property type="match status" value="2"/>
</dbReference>
<dbReference type="InterPro" id="IPR001478">
    <property type="entry name" value="PDZ"/>
</dbReference>
<protein>
    <recommendedName>
        <fullName evidence="5">PDZ domain-containing protein</fullName>
    </recommendedName>
</protein>
<feature type="domain" description="PDZ" evidence="5">
    <location>
        <begin position="10"/>
        <end position="90"/>
    </location>
</feature>
<feature type="compositionally biased region" description="Low complexity" evidence="4">
    <location>
        <begin position="338"/>
        <end position="348"/>
    </location>
</feature>
<proteinExistence type="predicted"/>
<dbReference type="Gene3D" id="2.30.42.10">
    <property type="match status" value="2"/>
</dbReference>
<keyword evidence="2" id="KW-0677">Repeat</keyword>
<dbReference type="Pfam" id="PF00595">
    <property type="entry name" value="PDZ"/>
    <property type="match status" value="2"/>
</dbReference>
<dbReference type="SUPFAM" id="SSF50156">
    <property type="entry name" value="PDZ domain-like"/>
    <property type="match status" value="2"/>
</dbReference>
<evidence type="ECO:0000313" key="6">
    <source>
        <dbReference type="EMBL" id="KAJ1096024.1"/>
    </source>
</evidence>
<name>A0AAV7LYS4_PLEWA</name>
<evidence type="ECO:0000259" key="5">
    <source>
        <dbReference type="PROSITE" id="PS50106"/>
    </source>
</evidence>
<dbReference type="PANTHER" id="PTHR14191">
    <property type="entry name" value="PDZ DOMAIN CONTAINING PROTEIN"/>
    <property type="match status" value="1"/>
</dbReference>
<dbReference type="PIRSF" id="PIRSF037866">
    <property type="entry name" value="EBP50"/>
    <property type="match status" value="1"/>
</dbReference>
<dbReference type="GO" id="GO:0012505">
    <property type="term" value="C:endomembrane system"/>
    <property type="evidence" value="ECO:0007669"/>
    <property type="project" value="UniProtKB-SubCell"/>
</dbReference>
<feature type="region of interest" description="Disordered" evidence="4">
    <location>
        <begin position="108"/>
        <end position="212"/>
    </location>
</feature>
<dbReference type="GO" id="GO:0005102">
    <property type="term" value="F:signaling receptor binding"/>
    <property type="evidence" value="ECO:0007669"/>
    <property type="project" value="TreeGrafter"/>
</dbReference>
<dbReference type="Pfam" id="PF09007">
    <property type="entry name" value="EBP50_C"/>
    <property type="match status" value="1"/>
</dbReference>
<evidence type="ECO:0000256" key="3">
    <source>
        <dbReference type="ARBA" id="ARBA00023136"/>
    </source>
</evidence>
<dbReference type="InterPro" id="IPR017300">
    <property type="entry name" value="NHERF-1/NHERF-2"/>
</dbReference>
<feature type="region of interest" description="Disordered" evidence="4">
    <location>
        <begin position="314"/>
        <end position="407"/>
    </location>
</feature>
<dbReference type="InterPro" id="IPR051067">
    <property type="entry name" value="NHER"/>
</dbReference>
<feature type="compositionally biased region" description="Basic and acidic residues" evidence="4">
    <location>
        <begin position="349"/>
        <end position="365"/>
    </location>
</feature>
<dbReference type="InterPro" id="IPR036034">
    <property type="entry name" value="PDZ_sf"/>
</dbReference>
<comment type="caution">
    <text evidence="6">The sequence shown here is derived from an EMBL/GenBank/DDBJ whole genome shotgun (WGS) entry which is preliminary data.</text>
</comment>
<dbReference type="GO" id="GO:0043495">
    <property type="term" value="F:protein-membrane adaptor activity"/>
    <property type="evidence" value="ECO:0007669"/>
    <property type="project" value="TreeGrafter"/>
</dbReference>
<dbReference type="SMART" id="SM00228">
    <property type="entry name" value="PDZ"/>
    <property type="match status" value="2"/>
</dbReference>
<dbReference type="InterPro" id="IPR015098">
    <property type="entry name" value="EBP50_C"/>
</dbReference>
<dbReference type="EMBL" id="JANPWB010000014">
    <property type="protein sequence ID" value="KAJ1096024.1"/>
    <property type="molecule type" value="Genomic_DNA"/>
</dbReference>
<sequence>MSTSQLKPRLCHMLKGEGGYGFHLHGEKNKSGQYIRKVEPGSAAEAAGLRAGDRLLEVNGANVEKETHHQVVQRIKAIENETRLLVVDKETDEYLRSLRITYAEAMEQGDDLGNLPRSPTNSTSGNPPSSPSNSTLDNSPSSPTNSMFGNSPISPSSSTLGNSTTSLTSSMKSPSSDNGEVWKTQTDISDGDLSRRSLSHSSENGRQDVNGQMKELHPRLCVLKKGASGYGFNLHSEKSKPGQYIRSVDPGSPAARAGLLQQDKIVEVNGQNVEGMKHSEVVSNIKSREDETRLLVVDPETDEYFKKLGITPTEAHVQGPAPQPLSNGSAQPQVNGGSSTSSSHSDLQSPEKEPEARGSDRKDPFEDSGLSLSPTAAEAKEKARAKRANKRAPQMDWSKKHELFSNF</sequence>
<evidence type="ECO:0000256" key="1">
    <source>
        <dbReference type="ARBA" id="ARBA00004184"/>
    </source>
</evidence>